<evidence type="ECO:0000313" key="1">
    <source>
        <dbReference type="EMBL" id="KAI8030046.1"/>
    </source>
</evidence>
<sequence>MSSPILHHPILLFRCLLCCILVGNRAFGVYKSVGLN</sequence>
<protein>
    <submittedName>
        <fullName evidence="1">Uncharacterized protein</fullName>
    </submittedName>
</protein>
<keyword evidence="2" id="KW-1185">Reference proteome</keyword>
<evidence type="ECO:0000313" key="2">
    <source>
        <dbReference type="Proteomes" id="UP001060215"/>
    </source>
</evidence>
<proteinExistence type="predicted"/>
<name>A0ACC0IXW6_9ERIC</name>
<organism evidence="1 2">
    <name type="scientific">Camellia lanceoleosa</name>
    <dbReference type="NCBI Taxonomy" id="1840588"/>
    <lineage>
        <taxon>Eukaryota</taxon>
        <taxon>Viridiplantae</taxon>
        <taxon>Streptophyta</taxon>
        <taxon>Embryophyta</taxon>
        <taxon>Tracheophyta</taxon>
        <taxon>Spermatophyta</taxon>
        <taxon>Magnoliopsida</taxon>
        <taxon>eudicotyledons</taxon>
        <taxon>Gunneridae</taxon>
        <taxon>Pentapetalae</taxon>
        <taxon>asterids</taxon>
        <taxon>Ericales</taxon>
        <taxon>Theaceae</taxon>
        <taxon>Camellia</taxon>
    </lineage>
</organism>
<dbReference type="EMBL" id="CM045758">
    <property type="protein sequence ID" value="KAI8030046.1"/>
    <property type="molecule type" value="Genomic_DNA"/>
</dbReference>
<dbReference type="Proteomes" id="UP001060215">
    <property type="component" value="Chromosome 1"/>
</dbReference>
<accession>A0ACC0IXW6</accession>
<reference evidence="1 2" key="1">
    <citation type="journal article" date="2022" name="Plant J.">
        <title>Chromosome-level genome of Camellia lanceoleosa provides a valuable resource for understanding genome evolution and self-incompatibility.</title>
        <authorList>
            <person name="Gong W."/>
            <person name="Xiao S."/>
            <person name="Wang L."/>
            <person name="Liao Z."/>
            <person name="Chang Y."/>
            <person name="Mo W."/>
            <person name="Hu G."/>
            <person name="Li W."/>
            <person name="Zhao G."/>
            <person name="Zhu H."/>
            <person name="Hu X."/>
            <person name="Ji K."/>
            <person name="Xiang X."/>
            <person name="Song Q."/>
            <person name="Yuan D."/>
            <person name="Jin S."/>
            <person name="Zhang L."/>
        </authorList>
    </citation>
    <scope>NUCLEOTIDE SEQUENCE [LARGE SCALE GENOMIC DNA]</scope>
    <source>
        <strain evidence="1">SQ_2022a</strain>
    </source>
</reference>
<gene>
    <name evidence="1" type="ORF">LOK49_LG01G00436</name>
</gene>
<comment type="caution">
    <text evidence="1">The sequence shown here is derived from an EMBL/GenBank/DDBJ whole genome shotgun (WGS) entry which is preliminary data.</text>
</comment>